<dbReference type="InterPro" id="IPR036640">
    <property type="entry name" value="ABC1_TM_sf"/>
</dbReference>
<dbReference type="CDD" id="cd07346">
    <property type="entry name" value="ABC_6TM_exporters"/>
    <property type="match status" value="1"/>
</dbReference>
<dbReference type="RefSeq" id="WP_152802545.1">
    <property type="nucleotide sequence ID" value="NZ_WHNX01000006.1"/>
</dbReference>
<dbReference type="InterPro" id="IPR003439">
    <property type="entry name" value="ABC_transporter-like_ATP-bd"/>
</dbReference>
<evidence type="ECO:0000256" key="4">
    <source>
        <dbReference type="ARBA" id="ARBA00022840"/>
    </source>
</evidence>
<proteinExistence type="predicted"/>
<dbReference type="Pfam" id="PF00005">
    <property type="entry name" value="ABC_tran"/>
    <property type="match status" value="1"/>
</dbReference>
<dbReference type="PROSITE" id="PS50893">
    <property type="entry name" value="ABC_TRANSPORTER_2"/>
    <property type="match status" value="1"/>
</dbReference>
<dbReference type="SUPFAM" id="SSF52540">
    <property type="entry name" value="P-loop containing nucleoside triphosphate hydrolases"/>
    <property type="match status" value="1"/>
</dbReference>
<evidence type="ECO:0000256" key="5">
    <source>
        <dbReference type="ARBA" id="ARBA00022989"/>
    </source>
</evidence>
<dbReference type="Proteomes" id="UP000440004">
    <property type="component" value="Unassembled WGS sequence"/>
</dbReference>
<feature type="transmembrane region" description="Helical" evidence="7">
    <location>
        <begin position="150"/>
        <end position="169"/>
    </location>
</feature>
<gene>
    <name evidence="10" type="ORF">GC105_05510</name>
</gene>
<dbReference type="SUPFAM" id="SSF90123">
    <property type="entry name" value="ABC transporter transmembrane region"/>
    <property type="match status" value="1"/>
</dbReference>
<feature type="domain" description="ABC transporter" evidence="8">
    <location>
        <begin position="325"/>
        <end position="559"/>
    </location>
</feature>
<feature type="transmembrane region" description="Helical" evidence="7">
    <location>
        <begin position="241"/>
        <end position="259"/>
    </location>
</feature>
<feature type="transmembrane region" description="Helical" evidence="7">
    <location>
        <begin position="45"/>
        <end position="69"/>
    </location>
</feature>
<comment type="subcellular location">
    <subcellularLocation>
        <location evidence="1">Cell membrane</location>
        <topology evidence="1">Multi-pass membrane protein</topology>
    </subcellularLocation>
</comment>
<dbReference type="PANTHER" id="PTHR43394:SF1">
    <property type="entry name" value="ATP-BINDING CASSETTE SUB-FAMILY B MEMBER 10, MITOCHONDRIAL"/>
    <property type="match status" value="1"/>
</dbReference>
<dbReference type="EMBL" id="WHNX01000006">
    <property type="protein sequence ID" value="MPW25244.1"/>
    <property type="molecule type" value="Genomic_DNA"/>
</dbReference>
<dbReference type="AlphaFoldDB" id="A0A6A7K745"/>
<reference evidence="10 11" key="1">
    <citation type="submission" date="2019-10" db="EMBL/GenBank/DDBJ databases">
        <title>Alkalibaculum tamaniensis sp.nov., a new alkaliphilic acetogen, isolated on methoxylated aromatics from a mud volcano.</title>
        <authorList>
            <person name="Khomyakova M.A."/>
            <person name="Merkel A.Y."/>
            <person name="Bonch-Osmolovskaya E.A."/>
            <person name="Slobodkin A.I."/>
        </authorList>
    </citation>
    <scope>NUCLEOTIDE SEQUENCE [LARGE SCALE GENOMIC DNA]</scope>
    <source>
        <strain evidence="10 11">M08DMB</strain>
    </source>
</reference>
<keyword evidence="3" id="KW-0547">Nucleotide-binding</keyword>
<evidence type="ECO:0000256" key="7">
    <source>
        <dbReference type="SAM" id="Phobius"/>
    </source>
</evidence>
<evidence type="ECO:0000259" key="9">
    <source>
        <dbReference type="PROSITE" id="PS50929"/>
    </source>
</evidence>
<keyword evidence="6 7" id="KW-0472">Membrane</keyword>
<dbReference type="InterPro" id="IPR003593">
    <property type="entry name" value="AAA+_ATPase"/>
</dbReference>
<feature type="transmembrane region" description="Helical" evidence="7">
    <location>
        <begin position="12"/>
        <end position="33"/>
    </location>
</feature>
<sequence length="567" mass="63536">MGSILKQNKLLLLITIVLSIISSIAYVYISIILKNVTDIALSGDLSAFKIVVIKSVLYLIILGLISYIYSICSKRLVCNIVQALRKKVFDGILRRNKEDFARVNTADYISAFTNDIKLIEEGWILPLLTLLQNAVIFIGALVVLFIISPIIALFLIGCFVLMLIVPAIFGKGLQDRQDRLSKQLSILTTKIKDVLSGYEVIKSYNIGRHIQTQFNDKNNEAVTARFRADKLMAASESLSEILAYLTLFSGFFIGAYLIIVGKISAGTLLALIQLSSSFVNPLMIIMQSLPHIQGVKPVLKRLDDFSNYEVTSFIGTHEPSFEKYIKAENISFSYNGDQKVLVDINLTIKRNKKYAIVGHSGCGKSTLIKLLTGCYSGFQGSITYDGTNICELDTEKLNKMIAVIHQNVYMFDDSIKENIYLYESFSQNELEHVLEVSGVNKFINLTPNGLESSVGENGSNISGGQRQRIAIARALIQNKPFLILDEGTAAIDMQNAYDIENRLLKLKDLTLLTITHNMNNDILRMYDEIIYMENGKIVETGRLDELLSHDSSFQRFFYLVKEETVAL</sequence>
<keyword evidence="11" id="KW-1185">Reference proteome</keyword>
<dbReference type="InterPro" id="IPR039421">
    <property type="entry name" value="Type_1_exporter"/>
</dbReference>
<dbReference type="PROSITE" id="PS00211">
    <property type="entry name" value="ABC_TRANSPORTER_1"/>
    <property type="match status" value="1"/>
</dbReference>
<dbReference type="Gene3D" id="3.40.50.300">
    <property type="entry name" value="P-loop containing nucleotide triphosphate hydrolases"/>
    <property type="match status" value="1"/>
</dbReference>
<protein>
    <submittedName>
        <fullName evidence="10">ATP-binding cassette domain-containing protein</fullName>
    </submittedName>
</protein>
<evidence type="ECO:0000259" key="8">
    <source>
        <dbReference type="PROSITE" id="PS50893"/>
    </source>
</evidence>
<keyword evidence="4 10" id="KW-0067">ATP-binding</keyword>
<feature type="transmembrane region" description="Helical" evidence="7">
    <location>
        <begin position="123"/>
        <end position="144"/>
    </location>
</feature>
<dbReference type="GO" id="GO:0016887">
    <property type="term" value="F:ATP hydrolysis activity"/>
    <property type="evidence" value="ECO:0007669"/>
    <property type="project" value="InterPro"/>
</dbReference>
<name>A0A6A7K745_9FIRM</name>
<dbReference type="InterPro" id="IPR017871">
    <property type="entry name" value="ABC_transporter-like_CS"/>
</dbReference>
<accession>A0A6A7K745</accession>
<dbReference type="Gene3D" id="1.20.1560.10">
    <property type="entry name" value="ABC transporter type 1, transmembrane domain"/>
    <property type="match status" value="1"/>
</dbReference>
<evidence type="ECO:0000313" key="11">
    <source>
        <dbReference type="Proteomes" id="UP000440004"/>
    </source>
</evidence>
<evidence type="ECO:0000256" key="2">
    <source>
        <dbReference type="ARBA" id="ARBA00022692"/>
    </source>
</evidence>
<evidence type="ECO:0000256" key="1">
    <source>
        <dbReference type="ARBA" id="ARBA00004651"/>
    </source>
</evidence>
<evidence type="ECO:0000256" key="6">
    <source>
        <dbReference type="ARBA" id="ARBA00023136"/>
    </source>
</evidence>
<dbReference type="PROSITE" id="PS50929">
    <property type="entry name" value="ABC_TM1F"/>
    <property type="match status" value="1"/>
</dbReference>
<dbReference type="InterPro" id="IPR027417">
    <property type="entry name" value="P-loop_NTPase"/>
</dbReference>
<dbReference type="InterPro" id="IPR011527">
    <property type="entry name" value="ABC1_TM_dom"/>
</dbReference>
<feature type="domain" description="ABC transmembrane type-1" evidence="9">
    <location>
        <begin position="13"/>
        <end position="294"/>
    </location>
</feature>
<dbReference type="GO" id="GO:0015421">
    <property type="term" value="F:ABC-type oligopeptide transporter activity"/>
    <property type="evidence" value="ECO:0007669"/>
    <property type="project" value="TreeGrafter"/>
</dbReference>
<dbReference type="SMART" id="SM00382">
    <property type="entry name" value="AAA"/>
    <property type="match status" value="1"/>
</dbReference>
<dbReference type="GO" id="GO:0005524">
    <property type="term" value="F:ATP binding"/>
    <property type="evidence" value="ECO:0007669"/>
    <property type="project" value="UniProtKB-KW"/>
</dbReference>
<keyword evidence="2 7" id="KW-0812">Transmembrane</keyword>
<organism evidence="10 11">
    <name type="scientific">Alkalibaculum sporogenes</name>
    <dbReference type="NCBI Taxonomy" id="2655001"/>
    <lineage>
        <taxon>Bacteria</taxon>
        <taxon>Bacillati</taxon>
        <taxon>Bacillota</taxon>
        <taxon>Clostridia</taxon>
        <taxon>Eubacteriales</taxon>
        <taxon>Eubacteriaceae</taxon>
        <taxon>Alkalibaculum</taxon>
    </lineage>
</organism>
<keyword evidence="5 7" id="KW-1133">Transmembrane helix</keyword>
<dbReference type="PANTHER" id="PTHR43394">
    <property type="entry name" value="ATP-DEPENDENT PERMEASE MDL1, MITOCHONDRIAL"/>
    <property type="match status" value="1"/>
</dbReference>
<evidence type="ECO:0000256" key="3">
    <source>
        <dbReference type="ARBA" id="ARBA00022741"/>
    </source>
</evidence>
<comment type="caution">
    <text evidence="10">The sequence shown here is derived from an EMBL/GenBank/DDBJ whole genome shotgun (WGS) entry which is preliminary data.</text>
</comment>
<dbReference type="Pfam" id="PF00664">
    <property type="entry name" value="ABC_membrane"/>
    <property type="match status" value="1"/>
</dbReference>
<evidence type="ECO:0000313" key="10">
    <source>
        <dbReference type="EMBL" id="MPW25244.1"/>
    </source>
</evidence>
<dbReference type="GO" id="GO:0005886">
    <property type="term" value="C:plasma membrane"/>
    <property type="evidence" value="ECO:0007669"/>
    <property type="project" value="UniProtKB-SubCell"/>
</dbReference>